<reference evidence="2" key="1">
    <citation type="journal article" date="2014" name="Proc. Natl. Acad. Sci. U.S.A.">
        <title>Extensive sampling of basidiomycete genomes demonstrates inadequacy of the white-rot/brown-rot paradigm for wood decay fungi.</title>
        <authorList>
            <person name="Riley R."/>
            <person name="Salamov A.A."/>
            <person name="Brown D.W."/>
            <person name="Nagy L.G."/>
            <person name="Floudas D."/>
            <person name="Held B.W."/>
            <person name="Levasseur A."/>
            <person name="Lombard V."/>
            <person name="Morin E."/>
            <person name="Otillar R."/>
            <person name="Lindquist E.A."/>
            <person name="Sun H."/>
            <person name="LaButti K.M."/>
            <person name="Schmutz J."/>
            <person name="Jabbour D."/>
            <person name="Luo H."/>
            <person name="Baker S.E."/>
            <person name="Pisabarro A.G."/>
            <person name="Walton J.D."/>
            <person name="Blanchette R.A."/>
            <person name="Henrissat B."/>
            <person name="Martin F."/>
            <person name="Cullen D."/>
            <person name="Hibbett D.S."/>
            <person name="Grigoriev I.V."/>
        </authorList>
    </citation>
    <scope>NUCLEOTIDE SEQUENCE [LARGE SCALE GENOMIC DNA]</scope>
    <source>
        <strain evidence="2">CBS 339.88</strain>
    </source>
</reference>
<sequence>MEVVPPLFWFIELPALLRDTSWTPGLQRQISDISLLTLSRRWYERSDGWGTNEPIQFLQYCLEDRKSALIPMRILDQYMMANLGEYYADSFHNFLVALVGIGAEYVHYPCKRVNGSIYQMHGDVEALFSPYSARDRDHLHFCDNLSSKLPPAYKQQVRIFLQDPSRSGALALNGERYAVAALHCLKILCDEMSPIPPRGQDSRKQGIRRNRPWVLRKILGPNDTALQKYKRHLGKKKRVVLYDFWEGPPKPFTRINGHCQSRVFRWLLRCLRRLLERSTYSKELVDYASRHSFSNRCQDWPYKTKFTRDAINRYIDACQTGDMPL</sequence>
<dbReference type="AlphaFoldDB" id="A0A067SWP3"/>
<accession>A0A067SWP3</accession>
<dbReference type="Proteomes" id="UP000027222">
    <property type="component" value="Unassembled WGS sequence"/>
</dbReference>
<organism evidence="1 2">
    <name type="scientific">Galerina marginata (strain CBS 339.88)</name>
    <dbReference type="NCBI Taxonomy" id="685588"/>
    <lineage>
        <taxon>Eukaryota</taxon>
        <taxon>Fungi</taxon>
        <taxon>Dikarya</taxon>
        <taxon>Basidiomycota</taxon>
        <taxon>Agaricomycotina</taxon>
        <taxon>Agaricomycetes</taxon>
        <taxon>Agaricomycetidae</taxon>
        <taxon>Agaricales</taxon>
        <taxon>Agaricineae</taxon>
        <taxon>Strophariaceae</taxon>
        <taxon>Galerina</taxon>
    </lineage>
</organism>
<proteinExistence type="predicted"/>
<evidence type="ECO:0000313" key="2">
    <source>
        <dbReference type="Proteomes" id="UP000027222"/>
    </source>
</evidence>
<dbReference type="OrthoDB" id="3113086at2759"/>
<protein>
    <submittedName>
        <fullName evidence="1">Uncharacterized protein</fullName>
    </submittedName>
</protein>
<evidence type="ECO:0000313" key="1">
    <source>
        <dbReference type="EMBL" id="KDR71193.1"/>
    </source>
</evidence>
<dbReference type="EMBL" id="KL142394">
    <property type="protein sequence ID" value="KDR71193.1"/>
    <property type="molecule type" value="Genomic_DNA"/>
</dbReference>
<keyword evidence="2" id="KW-1185">Reference proteome</keyword>
<gene>
    <name evidence="1" type="ORF">GALMADRAFT_809064</name>
</gene>
<name>A0A067SWP3_GALM3</name>
<dbReference type="HOGENOM" id="CLU_074156_0_0_1"/>